<keyword evidence="1" id="KW-1133">Transmembrane helix</keyword>
<evidence type="ECO:0000256" key="1">
    <source>
        <dbReference type="SAM" id="Phobius"/>
    </source>
</evidence>
<keyword evidence="1" id="KW-0472">Membrane</keyword>
<evidence type="ECO:0000313" key="2">
    <source>
        <dbReference type="EMBL" id="AUN32692.1"/>
    </source>
</evidence>
<organism evidence="2 3">
    <name type="scientific">Niveispirillum cyanobacteriorum</name>
    <dbReference type="NCBI Taxonomy" id="1612173"/>
    <lineage>
        <taxon>Bacteria</taxon>
        <taxon>Pseudomonadati</taxon>
        <taxon>Pseudomonadota</taxon>
        <taxon>Alphaproteobacteria</taxon>
        <taxon>Rhodospirillales</taxon>
        <taxon>Azospirillaceae</taxon>
        <taxon>Niveispirillum</taxon>
    </lineage>
</organism>
<dbReference type="AlphaFoldDB" id="A0A2K9NHX4"/>
<proteinExistence type="predicted"/>
<reference evidence="2 3" key="1">
    <citation type="submission" date="2017-12" db="EMBL/GenBank/DDBJ databases">
        <title>Genomes of bacteria within cyanobacterial aggregates.</title>
        <authorList>
            <person name="Cai H."/>
        </authorList>
    </citation>
    <scope>NUCLEOTIDE SEQUENCE [LARGE SCALE GENOMIC DNA]</scope>
    <source>
        <strain evidence="2 3">TH16</strain>
    </source>
</reference>
<feature type="transmembrane region" description="Helical" evidence="1">
    <location>
        <begin position="43"/>
        <end position="66"/>
    </location>
</feature>
<dbReference type="EMBL" id="CP025612">
    <property type="protein sequence ID" value="AUN32692.1"/>
    <property type="molecule type" value="Genomic_DNA"/>
</dbReference>
<name>A0A2K9NHX4_9PROT</name>
<gene>
    <name evidence="2" type="ORF">C0V82_20465</name>
</gene>
<keyword evidence="3" id="KW-1185">Reference proteome</keyword>
<dbReference type="RefSeq" id="WP_102114225.1">
    <property type="nucleotide sequence ID" value="NZ_BMGN01000010.1"/>
</dbReference>
<accession>A0A2K9NHX4</accession>
<dbReference type="KEGG" id="ncb:C0V82_20465"/>
<evidence type="ECO:0000313" key="3">
    <source>
        <dbReference type="Proteomes" id="UP000234752"/>
    </source>
</evidence>
<dbReference type="Proteomes" id="UP000234752">
    <property type="component" value="Chromosome eg_2"/>
</dbReference>
<protein>
    <submittedName>
        <fullName evidence="2">Uncharacterized protein</fullName>
    </submittedName>
</protein>
<sequence>MKVLNTVLGLLPLSLGTNTDEVERAVTVDAPATLWWMAIPNAIVFGVTFATLVTAAGTPCALMLSTRLQEWRATRMGARLDLR</sequence>
<keyword evidence="1" id="KW-0812">Transmembrane</keyword>